<dbReference type="SUPFAM" id="SSF50129">
    <property type="entry name" value="GroES-like"/>
    <property type="match status" value="1"/>
</dbReference>
<comment type="cofactor">
    <cofactor evidence="1 5">
        <name>Zn(2+)</name>
        <dbReference type="ChEBI" id="CHEBI:29105"/>
    </cofactor>
</comment>
<dbReference type="InterPro" id="IPR011032">
    <property type="entry name" value="GroES-like_sf"/>
</dbReference>
<evidence type="ECO:0000259" key="8">
    <source>
        <dbReference type="Pfam" id="PF08240"/>
    </source>
</evidence>
<dbReference type="InterPro" id="IPR013154">
    <property type="entry name" value="ADH-like_N"/>
</dbReference>
<feature type="non-terminal residue" evidence="9">
    <location>
        <position position="1"/>
    </location>
</feature>
<gene>
    <name evidence="9" type="ORF">g.101209</name>
</gene>
<dbReference type="PANTHER" id="PTHR42813:SF2">
    <property type="entry name" value="DEHYDROGENASE, ZINC-CONTAINING, PUTATIVE (AFU_ORTHOLOGUE AFUA_2G02810)-RELATED"/>
    <property type="match status" value="1"/>
</dbReference>
<dbReference type="Gene3D" id="3.40.50.720">
    <property type="entry name" value="NAD(P)-binding Rossmann-like Domain"/>
    <property type="match status" value="1"/>
</dbReference>
<dbReference type="AlphaFoldDB" id="A0A1D2AEG2"/>
<keyword evidence="3 5" id="KW-0862">Zinc</keyword>
<keyword evidence="6" id="KW-0732">Signal</keyword>
<organism evidence="9">
    <name type="scientific">Auxenochlorella protothecoides</name>
    <name type="common">Green microalga</name>
    <name type="synonym">Chlorella protothecoides</name>
    <dbReference type="NCBI Taxonomy" id="3075"/>
    <lineage>
        <taxon>Eukaryota</taxon>
        <taxon>Viridiplantae</taxon>
        <taxon>Chlorophyta</taxon>
        <taxon>core chlorophytes</taxon>
        <taxon>Trebouxiophyceae</taxon>
        <taxon>Chlorellales</taxon>
        <taxon>Chlorellaceae</taxon>
        <taxon>Auxenochlorella</taxon>
    </lineage>
</organism>
<dbReference type="GO" id="GO:0016491">
    <property type="term" value="F:oxidoreductase activity"/>
    <property type="evidence" value="ECO:0007669"/>
    <property type="project" value="UniProtKB-KW"/>
</dbReference>
<dbReference type="PROSITE" id="PS00059">
    <property type="entry name" value="ADH_ZINC"/>
    <property type="match status" value="1"/>
</dbReference>
<name>A0A1D2AEG2_AUXPR</name>
<dbReference type="SUPFAM" id="SSF51735">
    <property type="entry name" value="NAD(P)-binding Rossmann-fold domains"/>
    <property type="match status" value="1"/>
</dbReference>
<dbReference type="Pfam" id="PF00107">
    <property type="entry name" value="ADH_zinc_N"/>
    <property type="match status" value="1"/>
</dbReference>
<evidence type="ECO:0000256" key="2">
    <source>
        <dbReference type="ARBA" id="ARBA00022723"/>
    </source>
</evidence>
<evidence type="ECO:0000256" key="6">
    <source>
        <dbReference type="SAM" id="SignalP"/>
    </source>
</evidence>
<dbReference type="Gene3D" id="3.90.180.10">
    <property type="entry name" value="Medium-chain alcohol dehydrogenases, catalytic domain"/>
    <property type="match status" value="1"/>
</dbReference>
<evidence type="ECO:0000259" key="7">
    <source>
        <dbReference type="Pfam" id="PF00107"/>
    </source>
</evidence>
<keyword evidence="4" id="KW-0560">Oxidoreductase</keyword>
<feature type="domain" description="Alcohol dehydrogenase-like C-terminal" evidence="7">
    <location>
        <begin position="228"/>
        <end position="357"/>
    </location>
</feature>
<reference evidence="9" key="1">
    <citation type="submission" date="2015-08" db="EMBL/GenBank/DDBJ databases">
        <authorList>
            <person name="Babu N.S."/>
            <person name="Beckwith C.J."/>
            <person name="Beseler K.G."/>
            <person name="Brison A."/>
            <person name="Carone J.V."/>
            <person name="Caskin T.P."/>
            <person name="Diamond M."/>
            <person name="Durham M.E."/>
            <person name="Foxe J.M."/>
            <person name="Go M."/>
            <person name="Henderson B.A."/>
            <person name="Jones I.B."/>
            <person name="McGettigan J.A."/>
            <person name="Micheletti S.J."/>
            <person name="Nasrallah M.E."/>
            <person name="Ortiz D."/>
            <person name="Piller C.R."/>
            <person name="Privatt S.R."/>
            <person name="Schneider S.L."/>
            <person name="Sharp S."/>
            <person name="Smith T.C."/>
            <person name="Stanton J.D."/>
            <person name="Ullery H.E."/>
            <person name="Wilson R.J."/>
            <person name="Serrano M.G."/>
            <person name="Buck G."/>
            <person name="Lee V."/>
            <person name="Wang Y."/>
            <person name="Carvalho R."/>
            <person name="Voegtly L."/>
            <person name="Shi R."/>
            <person name="Duckworth R."/>
            <person name="Johnson A."/>
            <person name="Loviza R."/>
            <person name="Walstead R."/>
            <person name="Shah Z."/>
            <person name="Kiflezghi M."/>
            <person name="Wade K."/>
            <person name="Ball S.L."/>
            <person name="Bradley K.W."/>
            <person name="Asai D.J."/>
            <person name="Bowman C.A."/>
            <person name="Russell D.A."/>
            <person name="Pope W.H."/>
            <person name="Jacobs-Sera D."/>
            <person name="Hendrix R.W."/>
            <person name="Hatfull G.F."/>
        </authorList>
    </citation>
    <scope>NUCLEOTIDE SEQUENCE</scope>
</reference>
<feature type="signal peptide" evidence="6">
    <location>
        <begin position="1"/>
        <end position="23"/>
    </location>
</feature>
<dbReference type="InterPro" id="IPR013149">
    <property type="entry name" value="ADH-like_C"/>
</dbReference>
<sequence length="409" mass="41735">SARTCVTGYLCRLLLLTCGGTAPHPVPRPPTMCTAIDTAWPPASGQMDALVLQSPYHIEVQRCPVPRIAAGTDAIVRVELAGLCGSDLHPFRGKEATDGGTIMGHEFVGTVVEVGPAVTTLTPGTRVMSPFTTSCGVCAPCASGLTCRCDAGQLFGWRLNGQGLHGAQAQFIRVPLAASTLVRIPPGVGDEAALLAGDILSTGYFCARNAGLARAAPGVVVAVVGCGPVGLLAATAAGRFPAVRAVLAIDSVPGRLALAGRLGATPVNSAECDPIVAVREATGGQGADVVLEVVGAGPALGLALDLLKPGGVVSSVGCHTDPGFPFTPADLYNKNATLASGRCPARSCLEELLPALAKGELGESTAIITHRLPLLDGVRAYEAFEQRLEGWVKVVFDPWTGGKPASESV</sequence>
<dbReference type="InterPro" id="IPR002328">
    <property type="entry name" value="ADH_Zn_CS"/>
</dbReference>
<evidence type="ECO:0000256" key="4">
    <source>
        <dbReference type="ARBA" id="ARBA00023002"/>
    </source>
</evidence>
<feature type="domain" description="Alcohol dehydrogenase-like N-terminal" evidence="8">
    <location>
        <begin position="72"/>
        <end position="185"/>
    </location>
</feature>
<dbReference type="Pfam" id="PF08240">
    <property type="entry name" value="ADH_N"/>
    <property type="match status" value="1"/>
</dbReference>
<keyword evidence="2 5" id="KW-0479">Metal-binding</keyword>
<comment type="similarity">
    <text evidence="5">Belongs to the zinc-containing alcohol dehydrogenase family.</text>
</comment>
<dbReference type="InterPro" id="IPR036291">
    <property type="entry name" value="NAD(P)-bd_dom_sf"/>
</dbReference>
<feature type="chain" id="PRO_5008901524" description="Enoyl reductase (ER) domain-containing protein" evidence="6">
    <location>
        <begin position="24"/>
        <end position="409"/>
    </location>
</feature>
<evidence type="ECO:0000256" key="3">
    <source>
        <dbReference type="ARBA" id="ARBA00022833"/>
    </source>
</evidence>
<accession>A0A1D2AEG2</accession>
<evidence type="ECO:0008006" key="10">
    <source>
        <dbReference type="Google" id="ProtNLM"/>
    </source>
</evidence>
<protein>
    <recommendedName>
        <fullName evidence="10">Enoyl reductase (ER) domain-containing protein</fullName>
    </recommendedName>
</protein>
<evidence type="ECO:0000256" key="1">
    <source>
        <dbReference type="ARBA" id="ARBA00001947"/>
    </source>
</evidence>
<evidence type="ECO:0000313" key="9">
    <source>
        <dbReference type="EMBL" id="JAT77538.1"/>
    </source>
</evidence>
<dbReference type="EMBL" id="GDKF01001084">
    <property type="protein sequence ID" value="JAT77538.1"/>
    <property type="molecule type" value="Transcribed_RNA"/>
</dbReference>
<evidence type="ECO:0000256" key="5">
    <source>
        <dbReference type="RuleBase" id="RU361277"/>
    </source>
</evidence>
<dbReference type="PANTHER" id="PTHR42813">
    <property type="entry name" value="ZINC-TYPE ALCOHOL DEHYDROGENASE-LIKE"/>
    <property type="match status" value="1"/>
</dbReference>
<dbReference type="GO" id="GO:0008270">
    <property type="term" value="F:zinc ion binding"/>
    <property type="evidence" value="ECO:0007669"/>
    <property type="project" value="InterPro"/>
</dbReference>
<proteinExistence type="inferred from homology"/>